<dbReference type="EMBL" id="MT939486">
    <property type="protein sequence ID" value="QOI71004.1"/>
    <property type="molecule type" value="Genomic_DNA"/>
</dbReference>
<reference evidence="1 2" key="1">
    <citation type="submission" date="2020-08" db="EMBL/GenBank/DDBJ databases">
        <title>Complete genome sequence of Erwinia phage pEa_SNUABM_12.</title>
        <authorList>
            <person name="Kim S.G."/>
            <person name="Lee S.B."/>
            <person name="Park S.C."/>
        </authorList>
    </citation>
    <scope>NUCLEOTIDE SEQUENCE [LARGE SCALE GENOMIC DNA]</scope>
</reference>
<evidence type="ECO:0000313" key="2">
    <source>
        <dbReference type="Proteomes" id="UP000594095"/>
    </source>
</evidence>
<proteinExistence type="predicted"/>
<evidence type="ECO:0000313" key="1">
    <source>
        <dbReference type="EMBL" id="QOI71004.1"/>
    </source>
</evidence>
<protein>
    <submittedName>
        <fullName evidence="1">Uncharacterized protein</fullName>
    </submittedName>
</protein>
<dbReference type="Proteomes" id="UP000594095">
    <property type="component" value="Genome"/>
</dbReference>
<accession>A0A7L8ZKQ6</accession>
<gene>
    <name evidence="1" type="ORF">pEaSNUABM12_00066</name>
</gene>
<name>A0A7L8ZKQ6_9CAUD</name>
<sequence length="195" mass="22805">MSSLMTKTFAKYLRLGITPRPVRGNWKDGDYMYSIYHGDVQYAIDDTGDYEIDHDVDYILDCLQSRATIIDRNHKLISEIYEHLMGVLDTDIWVRVGVGMQLNVVFGSVDGEIATFMMDFEDMEAFNKLVEEIKAQILEETNKEPIVEQSDYFTLILHNRVDIKLFKGYYNPKVRIHFMDEFEDEDDDGDDDEED</sequence>
<organism evidence="1 2">
    <name type="scientific">Erwinia phage pEa_SNUABM_12</name>
    <dbReference type="NCBI Taxonomy" id="2768773"/>
    <lineage>
        <taxon>Viruses</taxon>
        <taxon>Duplodnaviria</taxon>
        <taxon>Heunggongvirae</taxon>
        <taxon>Uroviricota</taxon>
        <taxon>Caudoviricetes</taxon>
        <taxon>Eneladusvirus</taxon>
        <taxon>Eneladusvirus BF</taxon>
    </lineage>
</organism>